<dbReference type="GO" id="GO:0005200">
    <property type="term" value="F:structural constituent of cytoskeleton"/>
    <property type="evidence" value="ECO:0007669"/>
    <property type="project" value="TreeGrafter"/>
</dbReference>
<dbReference type="GO" id="GO:0007097">
    <property type="term" value="P:nuclear migration"/>
    <property type="evidence" value="ECO:0007669"/>
    <property type="project" value="TreeGrafter"/>
</dbReference>
<dbReference type="PANTHER" id="PTHR45721:SF12">
    <property type="entry name" value="INTERMEDIATE FILAMENT PROTEIN IFA-1"/>
    <property type="match status" value="1"/>
</dbReference>
<accession>A0A813T7P1</accession>
<feature type="coiled-coil region" evidence="2">
    <location>
        <begin position="136"/>
        <end position="184"/>
    </location>
</feature>
<dbReference type="GO" id="GO:0031507">
    <property type="term" value="P:heterochromatin formation"/>
    <property type="evidence" value="ECO:0007669"/>
    <property type="project" value="TreeGrafter"/>
</dbReference>
<dbReference type="Proteomes" id="UP000663836">
    <property type="component" value="Unassembled WGS sequence"/>
</dbReference>
<feature type="domain" description="LTD" evidence="3">
    <location>
        <begin position="409"/>
        <end position="534"/>
    </location>
</feature>
<dbReference type="Gene3D" id="2.60.40.1260">
    <property type="entry name" value="Lamin Tail domain"/>
    <property type="match status" value="1"/>
</dbReference>
<evidence type="ECO:0000256" key="2">
    <source>
        <dbReference type="SAM" id="Coils"/>
    </source>
</evidence>
<comment type="caution">
    <text evidence="4">The sequence shown here is derived from an EMBL/GenBank/DDBJ whole genome shotgun (WGS) entry which is preliminary data.</text>
</comment>
<dbReference type="GO" id="GO:0005652">
    <property type="term" value="C:nuclear lamina"/>
    <property type="evidence" value="ECO:0007669"/>
    <property type="project" value="TreeGrafter"/>
</dbReference>
<organism evidence="4 6">
    <name type="scientific">Rotaria sordida</name>
    <dbReference type="NCBI Taxonomy" id="392033"/>
    <lineage>
        <taxon>Eukaryota</taxon>
        <taxon>Metazoa</taxon>
        <taxon>Spiralia</taxon>
        <taxon>Gnathifera</taxon>
        <taxon>Rotifera</taxon>
        <taxon>Eurotatoria</taxon>
        <taxon>Bdelloidea</taxon>
        <taxon>Philodinida</taxon>
        <taxon>Philodinidae</taxon>
        <taxon>Rotaria</taxon>
    </lineage>
</organism>
<feature type="coiled-coil region" evidence="2">
    <location>
        <begin position="34"/>
        <end position="82"/>
    </location>
</feature>
<dbReference type="PROSITE" id="PS51841">
    <property type="entry name" value="LTD"/>
    <property type="match status" value="1"/>
</dbReference>
<dbReference type="EMBL" id="CAJOBD010001560">
    <property type="protein sequence ID" value="CAF3811867.1"/>
    <property type="molecule type" value="Genomic_DNA"/>
</dbReference>
<reference evidence="4" key="1">
    <citation type="submission" date="2021-02" db="EMBL/GenBank/DDBJ databases">
        <authorList>
            <person name="Nowell W R."/>
        </authorList>
    </citation>
    <scope>NUCLEOTIDE SEQUENCE</scope>
</reference>
<dbReference type="GO" id="GO:0006998">
    <property type="term" value="P:nuclear envelope organization"/>
    <property type="evidence" value="ECO:0007669"/>
    <property type="project" value="TreeGrafter"/>
</dbReference>
<sequence length="534" mass="62264">MHDDSRVSYNRSGGQFVSTFRCQIFSSINIENLQVDLQSQHQREKDALTELNQRFRAFIDRVQQLELQNSRYLTEIENLQRNLSGLGSIDSSWDERYHSQNSNLSILCHEKIDFDLDFELYQLQNIIYELLIETGQEKSDRRISSLEEELKQSSSQLNSLRTSCRELEHEIERVHAERESLLKQYFSLTHDWCNIIRQRKHWNVTLDSLKSEIAFYKKIRSYSGREFDSSSIKRDVDIQFWRSELDRIVKAIRSDFEIYYGEINRKMQACFEKKMAEIQKCLDEPLPSPTIVIDTFSIFQEKWQIEYDELNKSLSYEKDLSIKLQAKYDQLTAELKLIQQDKEPSNELEILKEDILSIIYDINQIECSKNTLEAEIIVYRHLLSGNEIKIIESREQRELVRRCPPAGSESMSKIIVKKNRQGCIGIEECALNGAYITLTSNLTTDAIDISRWTIEQHLDSGKKLQYTIPDGVQIERSGELKIYSKIGNILADSSSGQKVLNNDLVQWGTGNTIETRLFDQNGDQEASYSKSVSF</sequence>
<dbReference type="PANTHER" id="PTHR45721">
    <property type="entry name" value="LAMIN DM0-RELATED"/>
    <property type="match status" value="1"/>
</dbReference>
<dbReference type="InterPro" id="IPR001322">
    <property type="entry name" value="Lamin_tail_dom"/>
</dbReference>
<dbReference type="Proteomes" id="UP000663864">
    <property type="component" value="Unassembled WGS sequence"/>
</dbReference>
<gene>
    <name evidence="5" type="ORF">JBS370_LOCUS15915</name>
    <name evidence="4" type="ORF">ZHD862_LOCUS2698</name>
</gene>
<dbReference type="SUPFAM" id="SSF64593">
    <property type="entry name" value="Intermediate filament protein, coiled coil region"/>
    <property type="match status" value="1"/>
</dbReference>
<protein>
    <recommendedName>
        <fullName evidence="3">LTD domain-containing protein</fullName>
    </recommendedName>
</protein>
<proteinExistence type="predicted"/>
<evidence type="ECO:0000259" key="3">
    <source>
        <dbReference type="PROSITE" id="PS51841"/>
    </source>
</evidence>
<dbReference type="GO" id="GO:0090435">
    <property type="term" value="P:protein localization to nuclear envelope"/>
    <property type="evidence" value="ECO:0007669"/>
    <property type="project" value="TreeGrafter"/>
</dbReference>
<evidence type="ECO:0000313" key="6">
    <source>
        <dbReference type="Proteomes" id="UP000663864"/>
    </source>
</evidence>
<evidence type="ECO:0000313" key="4">
    <source>
        <dbReference type="EMBL" id="CAF0806687.1"/>
    </source>
</evidence>
<evidence type="ECO:0000313" key="5">
    <source>
        <dbReference type="EMBL" id="CAF3811867.1"/>
    </source>
</evidence>
<keyword evidence="1 2" id="KW-0175">Coiled coil</keyword>
<evidence type="ECO:0000256" key="1">
    <source>
        <dbReference type="ARBA" id="ARBA00023054"/>
    </source>
</evidence>
<dbReference type="GO" id="GO:0051664">
    <property type="term" value="P:nuclear pore localization"/>
    <property type="evidence" value="ECO:0007669"/>
    <property type="project" value="TreeGrafter"/>
</dbReference>
<dbReference type="EMBL" id="CAJNOT010000054">
    <property type="protein sequence ID" value="CAF0806687.1"/>
    <property type="molecule type" value="Genomic_DNA"/>
</dbReference>
<dbReference type="SUPFAM" id="SSF74853">
    <property type="entry name" value="Lamin A/C globular tail domain"/>
    <property type="match status" value="1"/>
</dbReference>
<dbReference type="InterPro" id="IPR036415">
    <property type="entry name" value="Lamin_tail_dom_sf"/>
</dbReference>
<dbReference type="AlphaFoldDB" id="A0A813T7P1"/>
<name>A0A813T7P1_9BILA</name>